<dbReference type="EMBL" id="CP071710">
    <property type="protein sequence ID" value="QVY63984.1"/>
    <property type="molecule type" value="Genomic_DNA"/>
</dbReference>
<dbReference type="InterPro" id="IPR025586">
    <property type="entry name" value="PcfJ"/>
</dbReference>
<reference evidence="1 2" key="1">
    <citation type="submission" date="2021-03" db="EMBL/GenBank/DDBJ databases">
        <title>The first data on the complete genome of the tetrodotoxin-producing bacterium.</title>
        <authorList>
            <person name="Melnikova D.I."/>
            <person name="Nijland R."/>
            <person name="Magarlamov T.Y."/>
        </authorList>
    </citation>
    <scope>NUCLEOTIDE SEQUENCE [LARGE SCALE GENOMIC DNA]</scope>
    <source>
        <strain evidence="1 2">1839</strain>
        <plasmid evidence="1 2">p_unnamed</plasmid>
    </source>
</reference>
<organism evidence="1 2">
    <name type="scientific">Cytobacillus gottheilii</name>
    <dbReference type="NCBI Taxonomy" id="859144"/>
    <lineage>
        <taxon>Bacteria</taxon>
        <taxon>Bacillati</taxon>
        <taxon>Bacillota</taxon>
        <taxon>Bacilli</taxon>
        <taxon>Bacillales</taxon>
        <taxon>Bacillaceae</taxon>
        <taxon>Cytobacillus</taxon>
    </lineage>
</organism>
<dbReference type="Pfam" id="PF14284">
    <property type="entry name" value="PcfJ"/>
    <property type="match status" value="1"/>
</dbReference>
<keyword evidence="1" id="KW-0614">Plasmid</keyword>
<name>A0ABX8FIY2_9BACI</name>
<proteinExistence type="predicted"/>
<sequence>MKGSTQEAREFLQHFPEGYSDEIHDYINNTVLLESRYIFIYRKGKQQFGYCTHCHKDFRTEGLKHKGFTVCPKCQSNCRIQASGLGRKFMFDDGYAVFYEKSEVDPTAIIARGIYIYRNYKDDYRKVETNIKLYGLYLFKPGKSQFYANYGWNDSFTERKSVFSLKESFPGTSKFCPRNFIENAVNNTLFQYSTWEDFAFRQCDMTEFFSLFSNYPCIEYLSKMGLKSMVEAKLFGRKTNNAINWRGKTIDKVLKLEKNDIKTIRPHFAELSTSALRLYQLGKKDGSKLSIDEALSIGKELDTVNDLNPILKLRPTNIKKVIKYLRKQLDKDKKKHYYRMSHVLSDWKDYINDCKKLLLDLDNEMVIFPSNLYTAHQNTNKQIKYEANDLLDRHIKNRMNKLKVYEYSDSQFVIRPAASTRELINEGAALNHCVGGYAEDYAYAKTTILLIREKTNQEAPFYTVEVKKGKIKQVRGKGQRLPTKEVQQFIDRFENSVLNRKKSTSGRKTG</sequence>
<dbReference type="Proteomes" id="UP000679247">
    <property type="component" value="Plasmid p_unnamed"/>
</dbReference>
<evidence type="ECO:0000313" key="1">
    <source>
        <dbReference type="EMBL" id="QVY63984.1"/>
    </source>
</evidence>
<accession>A0ABX8FIY2</accession>
<gene>
    <name evidence="1" type="ORF">J1899_22360</name>
</gene>
<protein>
    <submittedName>
        <fullName evidence="1">PcfJ domain-containing protein</fullName>
    </submittedName>
</protein>
<dbReference type="RefSeq" id="WP_214479043.1">
    <property type="nucleotide sequence ID" value="NZ_CP071710.1"/>
</dbReference>
<geneLocation type="plasmid" evidence="1 2">
    <name>p_unnamed</name>
</geneLocation>
<evidence type="ECO:0000313" key="2">
    <source>
        <dbReference type="Proteomes" id="UP000679247"/>
    </source>
</evidence>
<keyword evidence="2" id="KW-1185">Reference proteome</keyword>